<dbReference type="PANTHER" id="PTHR23026:SF123">
    <property type="entry name" value="NAD(P)H NITROREDUCTASE RV3131-RELATED"/>
    <property type="match status" value="1"/>
</dbReference>
<organism evidence="2 3">
    <name type="scientific">Mycolicibacterium agri</name>
    <name type="common">Mycobacterium agri</name>
    <dbReference type="NCBI Taxonomy" id="36811"/>
    <lineage>
        <taxon>Bacteria</taxon>
        <taxon>Bacillati</taxon>
        <taxon>Actinomycetota</taxon>
        <taxon>Actinomycetes</taxon>
        <taxon>Mycobacteriales</taxon>
        <taxon>Mycobacteriaceae</taxon>
        <taxon>Mycolicibacterium</taxon>
    </lineage>
</organism>
<dbReference type="AlphaFoldDB" id="A0A7I9VXN1"/>
<sequence>MKSQAVRQTSTDLWTVMSTASAVRRYRDEPVDDETLDKCLRAASWAPSGANQQPWRFVVLRSSDARAAVTAAARRTWQELKRFYGLTEPVGHADDAKSRVLRAMEEHTRVGGFAPCLVLFCVQPQRGASELQQGGSIFPAVQNFLLAARAEGLGAAITLWHDSCEDELRRLVGIPDDWLIAALVTAGWPKGRHKAVRRKPLELVAVVDRWNQPWSCGLDNS</sequence>
<accession>A0A7I9VXN1</accession>
<dbReference type="Pfam" id="PF00881">
    <property type="entry name" value="Nitroreductase"/>
    <property type="match status" value="1"/>
</dbReference>
<dbReference type="CDD" id="cd02062">
    <property type="entry name" value="Nitro_FMN_reductase"/>
    <property type="match status" value="1"/>
</dbReference>
<evidence type="ECO:0000259" key="1">
    <source>
        <dbReference type="Pfam" id="PF00881"/>
    </source>
</evidence>
<reference evidence="2 3" key="1">
    <citation type="journal article" date="2019" name="Emerg. Microbes Infect.">
        <title>Comprehensive subspecies identification of 175 nontuberculous mycobacteria species based on 7547 genomic profiles.</title>
        <authorList>
            <person name="Matsumoto Y."/>
            <person name="Kinjo T."/>
            <person name="Motooka D."/>
            <person name="Nabeya D."/>
            <person name="Jung N."/>
            <person name="Uechi K."/>
            <person name="Horii T."/>
            <person name="Iida T."/>
            <person name="Fujita J."/>
            <person name="Nakamura S."/>
        </authorList>
    </citation>
    <scope>NUCLEOTIDE SEQUENCE [LARGE SCALE GENOMIC DNA]</scope>
    <source>
        <strain evidence="2 3">JCM 6377</strain>
    </source>
</reference>
<dbReference type="InterPro" id="IPR000415">
    <property type="entry name" value="Nitroreductase-like"/>
</dbReference>
<feature type="domain" description="Nitroreductase" evidence="1">
    <location>
        <begin position="22"/>
        <end position="188"/>
    </location>
</feature>
<dbReference type="PANTHER" id="PTHR23026">
    <property type="entry name" value="NADPH NITROREDUCTASE"/>
    <property type="match status" value="1"/>
</dbReference>
<dbReference type="InterPro" id="IPR050627">
    <property type="entry name" value="Nitroreductase/BluB"/>
</dbReference>
<dbReference type="SUPFAM" id="SSF55469">
    <property type="entry name" value="FMN-dependent nitroreductase-like"/>
    <property type="match status" value="1"/>
</dbReference>
<dbReference type="Proteomes" id="UP000465302">
    <property type="component" value="Unassembled WGS sequence"/>
</dbReference>
<dbReference type="GO" id="GO:0016491">
    <property type="term" value="F:oxidoreductase activity"/>
    <property type="evidence" value="ECO:0007669"/>
    <property type="project" value="InterPro"/>
</dbReference>
<comment type="caution">
    <text evidence="2">The sequence shown here is derived from an EMBL/GenBank/DDBJ whole genome shotgun (WGS) entry which is preliminary data.</text>
</comment>
<gene>
    <name evidence="2" type="ORF">MAGR_16450</name>
</gene>
<dbReference type="InterPro" id="IPR029479">
    <property type="entry name" value="Nitroreductase"/>
</dbReference>
<dbReference type="EMBL" id="BLKS01000001">
    <property type="protein sequence ID" value="GFG50204.1"/>
    <property type="molecule type" value="Genomic_DNA"/>
</dbReference>
<name>A0A7I9VXN1_MYCAG</name>
<proteinExistence type="predicted"/>
<protein>
    <submittedName>
        <fullName evidence="2">Nitroreductase</fullName>
    </submittedName>
</protein>
<dbReference type="Gene3D" id="3.40.109.10">
    <property type="entry name" value="NADH Oxidase"/>
    <property type="match status" value="1"/>
</dbReference>
<evidence type="ECO:0000313" key="2">
    <source>
        <dbReference type="EMBL" id="GFG50204.1"/>
    </source>
</evidence>
<evidence type="ECO:0000313" key="3">
    <source>
        <dbReference type="Proteomes" id="UP000465302"/>
    </source>
</evidence>